<dbReference type="Pfam" id="PF01327">
    <property type="entry name" value="Pep_deformylase"/>
    <property type="match status" value="1"/>
</dbReference>
<organism evidence="3 4">
    <name type="scientific">Genlisea aurea</name>
    <dbReference type="NCBI Taxonomy" id="192259"/>
    <lineage>
        <taxon>Eukaryota</taxon>
        <taxon>Viridiplantae</taxon>
        <taxon>Streptophyta</taxon>
        <taxon>Embryophyta</taxon>
        <taxon>Tracheophyta</taxon>
        <taxon>Spermatophyta</taxon>
        <taxon>Magnoliopsida</taxon>
        <taxon>eudicotyledons</taxon>
        <taxon>Gunneridae</taxon>
        <taxon>Pentapetalae</taxon>
        <taxon>asterids</taxon>
        <taxon>lamiids</taxon>
        <taxon>Lamiales</taxon>
        <taxon>Lentibulariaceae</taxon>
        <taxon>Genlisea</taxon>
    </lineage>
</organism>
<dbReference type="Gene3D" id="3.90.45.10">
    <property type="entry name" value="Peptide deformylase"/>
    <property type="match status" value="1"/>
</dbReference>
<evidence type="ECO:0000256" key="1">
    <source>
        <dbReference type="ARBA" id="ARBA00010759"/>
    </source>
</evidence>
<dbReference type="Proteomes" id="UP000015453">
    <property type="component" value="Unassembled WGS sequence"/>
</dbReference>
<proteinExistence type="inferred from homology"/>
<dbReference type="EMBL" id="AUSU01010538">
    <property type="protein sequence ID" value="EPS57181.1"/>
    <property type="molecule type" value="Genomic_DNA"/>
</dbReference>
<dbReference type="InterPro" id="IPR036821">
    <property type="entry name" value="Peptide_deformylase_sf"/>
</dbReference>
<name>S8BYC3_9LAMI</name>
<dbReference type="InterPro" id="IPR023635">
    <property type="entry name" value="Peptide_deformylase"/>
</dbReference>
<dbReference type="SUPFAM" id="SSF56420">
    <property type="entry name" value="Peptide deformylase"/>
    <property type="match status" value="1"/>
</dbReference>
<evidence type="ECO:0000256" key="2">
    <source>
        <dbReference type="ARBA" id="ARBA00012175"/>
    </source>
</evidence>
<evidence type="ECO:0000313" key="3">
    <source>
        <dbReference type="EMBL" id="EPS57181.1"/>
    </source>
</evidence>
<feature type="non-terminal residue" evidence="3">
    <location>
        <position position="1"/>
    </location>
</feature>
<dbReference type="GO" id="GO:0042586">
    <property type="term" value="F:peptide deformylase activity"/>
    <property type="evidence" value="ECO:0007669"/>
    <property type="project" value="UniProtKB-EC"/>
</dbReference>
<sequence>RPDAIKIDAQDMDGSAFELNLTGLAERVFQHEYDHLHVFIKCGALIRIRRTLEGAVKCAFLLLRREDETRGLYFIAAAFLKSPGAAEKMKCGRVKKN</sequence>
<keyword evidence="4" id="KW-1185">Reference proteome</keyword>
<protein>
    <recommendedName>
        <fullName evidence="2">peptide deformylase</fullName>
        <ecNumber evidence="2">3.5.1.88</ecNumber>
    </recommendedName>
</protein>
<evidence type="ECO:0000313" key="4">
    <source>
        <dbReference type="Proteomes" id="UP000015453"/>
    </source>
</evidence>
<comment type="caution">
    <text evidence="3">The sequence shown here is derived from an EMBL/GenBank/DDBJ whole genome shotgun (WGS) entry which is preliminary data.</text>
</comment>
<dbReference type="AlphaFoldDB" id="S8BYC3"/>
<dbReference type="OrthoDB" id="276063at2759"/>
<gene>
    <name evidence="3" type="ORF">M569_17640</name>
</gene>
<comment type="similarity">
    <text evidence="1">Belongs to the polypeptide deformylase family.</text>
</comment>
<accession>S8BYC3</accession>
<dbReference type="EC" id="3.5.1.88" evidence="2"/>
<reference evidence="3 4" key="1">
    <citation type="journal article" date="2013" name="BMC Genomics">
        <title>The miniature genome of a carnivorous plant Genlisea aurea contains a low number of genes and short non-coding sequences.</title>
        <authorList>
            <person name="Leushkin E.V."/>
            <person name="Sutormin R.A."/>
            <person name="Nabieva E.R."/>
            <person name="Penin A.A."/>
            <person name="Kondrashov A.S."/>
            <person name="Logacheva M.D."/>
        </authorList>
    </citation>
    <scope>NUCLEOTIDE SEQUENCE [LARGE SCALE GENOMIC DNA]</scope>
</reference>